<dbReference type="AlphaFoldDB" id="A0A7X1FYF0"/>
<keyword evidence="3" id="KW-0413">Isomerase</keyword>
<dbReference type="GO" id="GO:0006635">
    <property type="term" value="P:fatty acid beta-oxidation"/>
    <property type="evidence" value="ECO:0007669"/>
    <property type="project" value="TreeGrafter"/>
</dbReference>
<dbReference type="Gene3D" id="3.90.226.10">
    <property type="entry name" value="2-enoyl-CoA Hydratase, Chain A, domain 1"/>
    <property type="match status" value="1"/>
</dbReference>
<evidence type="ECO:0000313" key="3">
    <source>
        <dbReference type="EMBL" id="MBC2669306.1"/>
    </source>
</evidence>
<dbReference type="Pfam" id="PF00378">
    <property type="entry name" value="ECH_1"/>
    <property type="match status" value="1"/>
</dbReference>
<keyword evidence="4" id="KW-1185">Reference proteome</keyword>
<dbReference type="InterPro" id="IPR014748">
    <property type="entry name" value="Enoyl-CoA_hydra_C"/>
</dbReference>
<name>A0A7X1FYF0_9SPHN</name>
<comment type="similarity">
    <text evidence="1">Belongs to the enoyl-CoA hydratase/isomerase family.</text>
</comment>
<protein>
    <submittedName>
        <fullName evidence="3">Enoyl-CoA hydratase/isomerase family protein</fullName>
    </submittedName>
</protein>
<dbReference type="InterPro" id="IPR001753">
    <property type="entry name" value="Enoyl-CoA_hydra/iso"/>
</dbReference>
<organism evidence="3 4">
    <name type="scientific">Novosphingobium piscinae</name>
    <dbReference type="NCBI Taxonomy" id="1507448"/>
    <lineage>
        <taxon>Bacteria</taxon>
        <taxon>Pseudomonadati</taxon>
        <taxon>Pseudomonadota</taxon>
        <taxon>Alphaproteobacteria</taxon>
        <taxon>Sphingomonadales</taxon>
        <taxon>Sphingomonadaceae</taxon>
        <taxon>Novosphingobium</taxon>
    </lineage>
</organism>
<dbReference type="Gene3D" id="1.10.12.10">
    <property type="entry name" value="Lyase 2-enoyl-coa Hydratase, Chain A, domain 2"/>
    <property type="match status" value="1"/>
</dbReference>
<dbReference type="RefSeq" id="WP_185679166.1">
    <property type="nucleotide sequence ID" value="NZ_JACLAX010000007.1"/>
</dbReference>
<evidence type="ECO:0000313" key="4">
    <source>
        <dbReference type="Proteomes" id="UP000551327"/>
    </source>
</evidence>
<dbReference type="CDD" id="cd06558">
    <property type="entry name" value="crotonase-like"/>
    <property type="match status" value="1"/>
</dbReference>
<dbReference type="InterPro" id="IPR029045">
    <property type="entry name" value="ClpP/crotonase-like_dom_sf"/>
</dbReference>
<dbReference type="EMBL" id="JACLAX010000007">
    <property type="protein sequence ID" value="MBC2669306.1"/>
    <property type="molecule type" value="Genomic_DNA"/>
</dbReference>
<dbReference type="PANTHER" id="PTHR11941:SF133">
    <property type="entry name" value="1,2-EPOXYPHENYLACETYL-COA ISOMERASE"/>
    <property type="match status" value="1"/>
</dbReference>
<keyword evidence="2" id="KW-0456">Lyase</keyword>
<dbReference type="SUPFAM" id="SSF52096">
    <property type="entry name" value="ClpP/crotonase"/>
    <property type="match status" value="1"/>
</dbReference>
<evidence type="ECO:0000256" key="1">
    <source>
        <dbReference type="ARBA" id="ARBA00005254"/>
    </source>
</evidence>
<reference evidence="3 4" key="1">
    <citation type="submission" date="2020-08" db="EMBL/GenBank/DDBJ databases">
        <title>The genome sequence of type strain Novosphingobium piscinae KCTC 42194.</title>
        <authorList>
            <person name="Liu Y."/>
        </authorList>
    </citation>
    <scope>NUCLEOTIDE SEQUENCE [LARGE SCALE GENOMIC DNA]</scope>
    <source>
        <strain evidence="3 4">KCTC 42194</strain>
    </source>
</reference>
<dbReference type="GO" id="GO:0016829">
    <property type="term" value="F:lyase activity"/>
    <property type="evidence" value="ECO:0007669"/>
    <property type="project" value="UniProtKB-KW"/>
</dbReference>
<sequence length="264" mass="27564">MATVVDANARARLSIEGPVARLTLVRHAQMNAFDGAMHEAVRAQLDAVEATKDLRVLVLSGEGRAFSTGQDLGERAGVFEAGGQPDLGESLETLYNPLVRRISALPIPVIAAVGGVAFGAGAALAIACDITLAAKSARFQFGFVNVGLGPDCGTSWTLSRLVGPQRAMDLALSARPINGLEAERIGLVARCVDDDQLMSEASALAARLAALSAPAVRAIKQGLRSATMSSLDAALDAERDAQRLLGQTAEYRDAVLGFVKRSRA</sequence>
<dbReference type="GO" id="GO:0016853">
    <property type="term" value="F:isomerase activity"/>
    <property type="evidence" value="ECO:0007669"/>
    <property type="project" value="UniProtKB-KW"/>
</dbReference>
<comment type="caution">
    <text evidence="3">The sequence shown here is derived from an EMBL/GenBank/DDBJ whole genome shotgun (WGS) entry which is preliminary data.</text>
</comment>
<dbReference type="PANTHER" id="PTHR11941">
    <property type="entry name" value="ENOYL-COA HYDRATASE-RELATED"/>
    <property type="match status" value="1"/>
</dbReference>
<gene>
    <name evidence="3" type="ORF">H7F53_09135</name>
</gene>
<evidence type="ECO:0000256" key="2">
    <source>
        <dbReference type="ARBA" id="ARBA00023239"/>
    </source>
</evidence>
<dbReference type="Proteomes" id="UP000551327">
    <property type="component" value="Unassembled WGS sequence"/>
</dbReference>
<proteinExistence type="inferred from homology"/>
<accession>A0A7X1FYF0</accession>